<dbReference type="InterPro" id="IPR010921">
    <property type="entry name" value="Trp_repressor/repl_initiator"/>
</dbReference>
<gene>
    <name evidence="4" type="ORF">GKC34_11505</name>
</gene>
<dbReference type="SUPFAM" id="SSF46689">
    <property type="entry name" value="Homeodomain-like"/>
    <property type="match status" value="2"/>
</dbReference>
<evidence type="ECO:0000256" key="2">
    <source>
        <dbReference type="SAM" id="MobiDB-lite"/>
    </source>
</evidence>
<sequence length="191" mass="22225">IGRKNKCVNLFLINKYSFTSISKITGVSISTLKRWIRSFKNNGVEGLKESHTWRRYSKELKQAAVVDYLEGKATLNGCCEKYNISDDRVLRQWISKYTNSSELKDTTGGRNKMRSTRKTTLEERIKIVKNTISKGDNYAWACEKYNVSYNQIYNWVRKFKTNGVEGLKDNRGKQLKDHTSPNLSQEEKYTL</sequence>
<dbReference type="GO" id="GO:0043565">
    <property type="term" value="F:sequence-specific DNA binding"/>
    <property type="evidence" value="ECO:0007669"/>
    <property type="project" value="InterPro"/>
</dbReference>
<dbReference type="InterPro" id="IPR036388">
    <property type="entry name" value="WH-like_DNA-bd_sf"/>
</dbReference>
<dbReference type="Pfam" id="PF01527">
    <property type="entry name" value="HTH_Tnp_1"/>
    <property type="match status" value="1"/>
</dbReference>
<dbReference type="Pfam" id="PF13518">
    <property type="entry name" value="HTH_28"/>
    <property type="match status" value="1"/>
</dbReference>
<dbReference type="SUPFAM" id="SSF48295">
    <property type="entry name" value="TrpR-like"/>
    <property type="match status" value="1"/>
</dbReference>
<accession>A0A6A8LWU4</accession>
<feature type="non-terminal residue" evidence="4">
    <location>
        <position position="1"/>
    </location>
</feature>
<dbReference type="Gene3D" id="1.10.10.10">
    <property type="entry name" value="Winged helix-like DNA-binding domain superfamily/Winged helix DNA-binding domain"/>
    <property type="match status" value="2"/>
</dbReference>
<evidence type="ECO:0000313" key="5">
    <source>
        <dbReference type="Proteomes" id="UP000437575"/>
    </source>
</evidence>
<evidence type="ECO:0000259" key="3">
    <source>
        <dbReference type="Pfam" id="PF13518"/>
    </source>
</evidence>
<name>A0A6A8LWU4_9LACO</name>
<dbReference type="InterPro" id="IPR009057">
    <property type="entry name" value="Homeodomain-like_sf"/>
</dbReference>
<comment type="caution">
    <text evidence="4">The sequence shown here is derived from an EMBL/GenBank/DDBJ whole genome shotgun (WGS) entry which is preliminary data.</text>
</comment>
<dbReference type="EMBL" id="WKKZ01000843">
    <property type="protein sequence ID" value="MSE06369.1"/>
    <property type="molecule type" value="Genomic_DNA"/>
</dbReference>
<reference evidence="4 5" key="1">
    <citation type="submission" date="2019-11" db="EMBL/GenBank/DDBJ databases">
        <title>Draft Genome Sequence of Plant Growth-Promoting Rhizosphere-Associated Bacteria.</title>
        <authorList>
            <person name="Vasilyev I.Y."/>
            <person name="Radchenko V."/>
            <person name="Ilnitskaya E.V."/>
        </authorList>
    </citation>
    <scope>NUCLEOTIDE SEQUENCE [LARGE SCALE GENOMIC DNA]</scope>
    <source>
        <strain evidence="4 5">VRA_1sq_f</strain>
    </source>
</reference>
<protein>
    <submittedName>
        <fullName evidence="4">Helix-turn-helix domain-containing protein</fullName>
    </submittedName>
</protein>
<evidence type="ECO:0000313" key="4">
    <source>
        <dbReference type="EMBL" id="MSE06369.1"/>
    </source>
</evidence>
<dbReference type="Pfam" id="PF13384">
    <property type="entry name" value="HTH_23"/>
    <property type="match status" value="1"/>
</dbReference>
<organism evidence="4 5">
    <name type="scientific">Ligilactobacillus salivarius</name>
    <dbReference type="NCBI Taxonomy" id="1624"/>
    <lineage>
        <taxon>Bacteria</taxon>
        <taxon>Bacillati</taxon>
        <taxon>Bacillota</taxon>
        <taxon>Bacilli</taxon>
        <taxon>Lactobacillales</taxon>
        <taxon>Lactobacillaceae</taxon>
        <taxon>Ligilactobacillus</taxon>
    </lineage>
</organism>
<dbReference type="PANTHER" id="PTHR33795">
    <property type="entry name" value="INSERTION ELEMENT IS150 PROTEIN INSJ"/>
    <property type="match status" value="1"/>
</dbReference>
<feature type="domain" description="Insertion element IS150 protein InsJ-like helix-turn-helix" evidence="3">
    <location>
        <begin position="123"/>
        <end position="173"/>
    </location>
</feature>
<dbReference type="Proteomes" id="UP000437575">
    <property type="component" value="Unassembled WGS sequence"/>
</dbReference>
<proteinExistence type="inferred from homology"/>
<feature type="region of interest" description="Disordered" evidence="2">
    <location>
        <begin position="167"/>
        <end position="191"/>
    </location>
</feature>
<dbReference type="PANTHER" id="PTHR33795:SF1">
    <property type="entry name" value="INSERTION ELEMENT IS150 PROTEIN INSJ"/>
    <property type="match status" value="1"/>
</dbReference>
<dbReference type="AlphaFoldDB" id="A0A6A8LWU4"/>
<evidence type="ECO:0000256" key="1">
    <source>
        <dbReference type="ARBA" id="ARBA00038232"/>
    </source>
</evidence>
<dbReference type="InterPro" id="IPR052057">
    <property type="entry name" value="IS150/IS1296_orfA-like"/>
</dbReference>
<comment type="similarity">
    <text evidence="1">Belongs to the IS150/IS1296 orfA family.</text>
</comment>
<dbReference type="InterPro" id="IPR055247">
    <property type="entry name" value="InsJ-like_HTH"/>
</dbReference>
<feature type="non-terminal residue" evidence="4">
    <location>
        <position position="191"/>
    </location>
</feature>
<dbReference type="InterPro" id="IPR002514">
    <property type="entry name" value="Transposase_8"/>
</dbReference>